<keyword evidence="2" id="KW-1185">Reference proteome</keyword>
<evidence type="ECO:0000313" key="1">
    <source>
        <dbReference type="EMBL" id="KAF3888001.1"/>
    </source>
</evidence>
<sequence length="47" mass="5118">MSCLAFIRSILQTHIQQALLKGKIFVGYKLVLKTVPAVRIPGGLTPP</sequence>
<dbReference type="AlphaFoldDB" id="A0A8S9T606"/>
<accession>A0A8S9T606</accession>
<protein>
    <submittedName>
        <fullName evidence="1">Uncharacterized protein</fullName>
    </submittedName>
</protein>
<name>A0A8S9T606_9CYAN</name>
<comment type="caution">
    <text evidence="1">The sequence shown here is derived from an EMBL/GenBank/DDBJ whole genome shotgun (WGS) entry which is preliminary data.</text>
</comment>
<evidence type="ECO:0000313" key="2">
    <source>
        <dbReference type="Proteomes" id="UP000029738"/>
    </source>
</evidence>
<reference evidence="1" key="2">
    <citation type="submission" date="2019-11" db="EMBL/GenBank/DDBJ databases">
        <title>Improved Assembly of Tolypothrix boutellei genome.</title>
        <authorList>
            <person name="Sarangi A.N."/>
            <person name="Mukherjee M."/>
            <person name="Ghosh S."/>
            <person name="Singh D."/>
            <person name="Das A."/>
            <person name="Kant S."/>
            <person name="Prusty A."/>
            <person name="Tripathy S."/>
        </authorList>
    </citation>
    <scope>NUCLEOTIDE SEQUENCE</scope>
    <source>
        <strain evidence="1">VB521301</strain>
    </source>
</reference>
<proteinExistence type="predicted"/>
<organism evidence="1 2">
    <name type="scientific">Tolypothrix bouteillei VB521301</name>
    <dbReference type="NCBI Taxonomy" id="1479485"/>
    <lineage>
        <taxon>Bacteria</taxon>
        <taxon>Bacillati</taxon>
        <taxon>Cyanobacteriota</taxon>
        <taxon>Cyanophyceae</taxon>
        <taxon>Nostocales</taxon>
        <taxon>Tolypothrichaceae</taxon>
        <taxon>Tolypothrix</taxon>
    </lineage>
</organism>
<dbReference type="Proteomes" id="UP000029738">
    <property type="component" value="Unassembled WGS sequence"/>
</dbReference>
<gene>
    <name evidence="1" type="ORF">DA73_0400022795</name>
</gene>
<reference evidence="1" key="1">
    <citation type="journal article" date="2015" name="Genome Announc.">
        <title>Draft Genome Sequence of Tolypothrix boutellei Strain VB521301.</title>
        <authorList>
            <person name="Chandrababunaidu M.M."/>
            <person name="Singh D."/>
            <person name="Sen D."/>
            <person name="Bhan S."/>
            <person name="Das S."/>
            <person name="Gupta A."/>
            <person name="Adhikary S.P."/>
            <person name="Tripathy S."/>
        </authorList>
    </citation>
    <scope>NUCLEOTIDE SEQUENCE</scope>
    <source>
        <strain evidence="1">VB521301</strain>
    </source>
</reference>
<dbReference type="RefSeq" id="WP_167844735.1">
    <property type="nucleotide sequence ID" value="NZ_JHEG04000001.1"/>
</dbReference>
<dbReference type="EMBL" id="JHEG04000001">
    <property type="protein sequence ID" value="KAF3888001.1"/>
    <property type="molecule type" value="Genomic_DNA"/>
</dbReference>